<sequence>MMDLPKLEKIIKQGKYGLHNKEAYLKSLAIPSITITRKNEQGENFGASKLGGDPEVPADFEWPKHEFGDYRFIAQFNLSEITFPSALPKTGMLSIFVADDEDQNIFWGADEYAKVFYFKEDEELQTYVNTNIKPSLRTFGFQTLFEQTIDIPHRPELFKENELNKRQLSYVCDKIPSLIRKGGYNYLLGYPYHNSLAYDPRKGEE</sequence>
<name>A0ABS6VY92_9FLAO</name>
<dbReference type="PANTHER" id="PTHR36436">
    <property type="entry name" value="SLL5081 PROTEIN"/>
    <property type="match status" value="1"/>
</dbReference>
<reference evidence="1 2" key="1">
    <citation type="submission" date="2021-07" db="EMBL/GenBank/DDBJ databases">
        <title>Mesonia aestuariivivens sp. nov., isolated from a tidal flat.</title>
        <authorList>
            <person name="Kim Y.-O."/>
            <person name="Yoon J.-H."/>
        </authorList>
    </citation>
    <scope>NUCLEOTIDE SEQUENCE [LARGE SCALE GENOMIC DNA]</scope>
    <source>
        <strain evidence="1 2">JHPTF-M18</strain>
    </source>
</reference>
<dbReference type="PANTHER" id="PTHR36436:SF6">
    <property type="entry name" value="SLL5081 PROTEIN"/>
    <property type="match status" value="1"/>
</dbReference>
<dbReference type="Proteomes" id="UP000719267">
    <property type="component" value="Unassembled WGS sequence"/>
</dbReference>
<proteinExistence type="predicted"/>
<gene>
    <name evidence="1" type="ORF">KW502_01885</name>
</gene>
<organism evidence="1 2">
    <name type="scientific">Mesonia aestuariivivens</name>
    <dbReference type="NCBI Taxonomy" id="2796128"/>
    <lineage>
        <taxon>Bacteria</taxon>
        <taxon>Pseudomonadati</taxon>
        <taxon>Bacteroidota</taxon>
        <taxon>Flavobacteriia</taxon>
        <taxon>Flavobacteriales</taxon>
        <taxon>Flavobacteriaceae</taxon>
        <taxon>Mesonia</taxon>
    </lineage>
</organism>
<keyword evidence="2" id="KW-1185">Reference proteome</keyword>
<dbReference type="Pfam" id="PF09234">
    <property type="entry name" value="DUF1963"/>
    <property type="match status" value="1"/>
</dbReference>
<evidence type="ECO:0000313" key="2">
    <source>
        <dbReference type="Proteomes" id="UP000719267"/>
    </source>
</evidence>
<comment type="caution">
    <text evidence="1">The sequence shown here is derived from an EMBL/GenBank/DDBJ whole genome shotgun (WGS) entry which is preliminary data.</text>
</comment>
<accession>A0ABS6VY92</accession>
<dbReference type="InterPro" id="IPR015315">
    <property type="entry name" value="DUF1963"/>
</dbReference>
<dbReference type="EMBL" id="JAHWDF010000002">
    <property type="protein sequence ID" value="MBW2960548.1"/>
    <property type="molecule type" value="Genomic_DNA"/>
</dbReference>
<evidence type="ECO:0000313" key="1">
    <source>
        <dbReference type="EMBL" id="MBW2960548.1"/>
    </source>
</evidence>
<protein>
    <submittedName>
        <fullName evidence="1">DUF1963 domain-containing protein</fullName>
    </submittedName>
</protein>